<dbReference type="OrthoDB" id="957652at2"/>
<name>A0A098LLB0_9BACT</name>
<dbReference type="Proteomes" id="UP000030185">
    <property type="component" value="Unassembled WGS sequence"/>
</dbReference>
<evidence type="ECO:0000313" key="3">
    <source>
        <dbReference type="Proteomes" id="UP000030185"/>
    </source>
</evidence>
<dbReference type="AlphaFoldDB" id="A0A098LLB0"/>
<proteinExistence type="predicted"/>
<sequence>MEIIFEDQHIQLWFEDEILHAHYKSDAIITLSVAKEILKNRLELQKGKTFPAIVTLPHELRVFKPQAWRFFSEDGYEGLSKIAIVTNSDMKRSLANMYFVLNPPAKPTRLFTNNTNAKQWILNG</sequence>
<dbReference type="STRING" id="153721.MYP_4982"/>
<reference evidence="2 3" key="1">
    <citation type="submission" date="2014-09" db="EMBL/GenBank/DDBJ databases">
        <title>Sporocytophaga myxococcoides PG-01 genome sequencing.</title>
        <authorList>
            <person name="Liu L."/>
            <person name="Gao P.J."/>
            <person name="Chen G.J."/>
            <person name="Wang L.S."/>
        </authorList>
    </citation>
    <scope>NUCLEOTIDE SEQUENCE [LARGE SCALE GENOMIC DNA]</scope>
    <source>
        <strain evidence="2 3">PG-01</strain>
    </source>
</reference>
<keyword evidence="3" id="KW-1185">Reference proteome</keyword>
<protein>
    <recommendedName>
        <fullName evidence="1">DUF7793 domain-containing protein</fullName>
    </recommendedName>
</protein>
<dbReference type="InterPro" id="IPR056695">
    <property type="entry name" value="DUF7793"/>
</dbReference>
<dbReference type="Pfam" id="PF25056">
    <property type="entry name" value="DUF7793"/>
    <property type="match status" value="1"/>
</dbReference>
<evidence type="ECO:0000259" key="1">
    <source>
        <dbReference type="Pfam" id="PF25056"/>
    </source>
</evidence>
<dbReference type="Gene3D" id="3.40.970.30">
    <property type="entry name" value="yp_829618.1 like domains"/>
    <property type="match status" value="1"/>
</dbReference>
<dbReference type="EMBL" id="BBLT01000016">
    <property type="protein sequence ID" value="GAL87751.1"/>
    <property type="molecule type" value="Genomic_DNA"/>
</dbReference>
<gene>
    <name evidence="2" type="ORF">MYP_4982</name>
</gene>
<feature type="domain" description="DUF7793" evidence="1">
    <location>
        <begin position="12"/>
        <end position="121"/>
    </location>
</feature>
<evidence type="ECO:0000313" key="2">
    <source>
        <dbReference type="EMBL" id="GAL87751.1"/>
    </source>
</evidence>
<organism evidence="2 3">
    <name type="scientific">Sporocytophaga myxococcoides</name>
    <dbReference type="NCBI Taxonomy" id="153721"/>
    <lineage>
        <taxon>Bacteria</taxon>
        <taxon>Pseudomonadati</taxon>
        <taxon>Bacteroidota</taxon>
        <taxon>Cytophagia</taxon>
        <taxon>Cytophagales</taxon>
        <taxon>Cytophagaceae</taxon>
        <taxon>Sporocytophaga</taxon>
    </lineage>
</organism>
<accession>A0A098LLB0</accession>
<comment type="caution">
    <text evidence="2">The sequence shown here is derived from an EMBL/GenBank/DDBJ whole genome shotgun (WGS) entry which is preliminary data.</text>
</comment>
<dbReference type="eggNOG" id="ENOG50333DR">
    <property type="taxonomic scope" value="Bacteria"/>
</dbReference>
<dbReference type="RefSeq" id="WP_045469810.1">
    <property type="nucleotide sequence ID" value="NZ_BBLT01000016.1"/>
</dbReference>